<reference evidence="14 15" key="1">
    <citation type="submission" date="2015-08" db="EMBL/GenBank/DDBJ databases">
        <title>Ancestral chromatin configuration constrains chromatin evolution on differentiating sex chromosomes in Drosophila.</title>
        <authorList>
            <person name="Zhou Q."/>
            <person name="Bachtrog D."/>
        </authorList>
    </citation>
    <scope>NUCLEOTIDE SEQUENCE [LARGE SCALE GENOMIC DNA]</scope>
    <source>
        <tissue evidence="14">Whole larvae</tissue>
    </source>
</reference>
<accession>A0A0M4EQD0</accession>
<dbReference type="InterPro" id="IPR010982">
    <property type="entry name" value="Lambda_DNA-bd_dom_sf"/>
</dbReference>
<evidence type="ECO:0000256" key="6">
    <source>
        <dbReference type="ARBA" id="ARBA00023163"/>
    </source>
</evidence>
<feature type="compositionally biased region" description="Polar residues" evidence="11">
    <location>
        <begin position="7"/>
        <end position="26"/>
    </location>
</feature>
<keyword evidence="7 8" id="KW-0539">Nucleus</keyword>
<keyword evidence="15" id="KW-1185">Reference proteome</keyword>
<dbReference type="PANTHER" id="PTHR14057">
    <property type="entry name" value="TRANSCRIPTION FACTOR ONECUT"/>
    <property type="match status" value="1"/>
</dbReference>
<evidence type="ECO:0000256" key="2">
    <source>
        <dbReference type="ARBA" id="ARBA00008190"/>
    </source>
</evidence>
<feature type="domain" description="Homeobox" evidence="12">
    <location>
        <begin position="708"/>
        <end position="768"/>
    </location>
</feature>
<keyword evidence="6 10" id="KW-0804">Transcription</keyword>
<feature type="region of interest" description="Disordered" evidence="11">
    <location>
        <begin position="1"/>
        <end position="58"/>
    </location>
</feature>
<dbReference type="InterPro" id="IPR003350">
    <property type="entry name" value="CUT_dom"/>
</dbReference>
<feature type="DNA-binding region" description="Homeobox" evidence="8">
    <location>
        <begin position="710"/>
        <end position="769"/>
    </location>
</feature>
<dbReference type="PROSITE" id="PS50071">
    <property type="entry name" value="HOMEOBOX_2"/>
    <property type="match status" value="1"/>
</dbReference>
<dbReference type="Gene3D" id="1.10.10.60">
    <property type="entry name" value="Homeodomain-like"/>
    <property type="match status" value="1"/>
</dbReference>
<dbReference type="SMART" id="SM01109">
    <property type="entry name" value="CUT"/>
    <property type="match status" value="1"/>
</dbReference>
<dbReference type="InterPro" id="IPR009057">
    <property type="entry name" value="Homeodomain-like_sf"/>
</dbReference>
<dbReference type="Gene3D" id="1.10.260.40">
    <property type="entry name" value="lambda repressor-like DNA-binding domains"/>
    <property type="match status" value="1"/>
</dbReference>
<dbReference type="Proteomes" id="UP000494163">
    <property type="component" value="Chromosome 4"/>
</dbReference>
<evidence type="ECO:0000256" key="10">
    <source>
        <dbReference type="RuleBase" id="RU361129"/>
    </source>
</evidence>
<dbReference type="Pfam" id="PF02376">
    <property type="entry name" value="CUT"/>
    <property type="match status" value="1"/>
</dbReference>
<name>A0A0M4EQD0_DROBS</name>
<dbReference type="SUPFAM" id="SSF46689">
    <property type="entry name" value="Homeodomain-like"/>
    <property type="match status" value="1"/>
</dbReference>
<evidence type="ECO:0000256" key="5">
    <source>
        <dbReference type="ARBA" id="ARBA00023155"/>
    </source>
</evidence>
<evidence type="ECO:0000313" key="15">
    <source>
        <dbReference type="Proteomes" id="UP000494163"/>
    </source>
</evidence>
<dbReference type="PANTHER" id="PTHR14057:SF47">
    <property type="entry name" value="HOMEOBOX PROTEIN ONECUT"/>
    <property type="match status" value="1"/>
</dbReference>
<dbReference type="Pfam" id="PF00046">
    <property type="entry name" value="Homeodomain"/>
    <property type="match status" value="1"/>
</dbReference>
<evidence type="ECO:0000256" key="4">
    <source>
        <dbReference type="ARBA" id="ARBA00023125"/>
    </source>
</evidence>
<evidence type="ECO:0000313" key="14">
    <source>
        <dbReference type="EMBL" id="ALC48127.1"/>
    </source>
</evidence>
<dbReference type="PROSITE" id="PS51042">
    <property type="entry name" value="CUT"/>
    <property type="match status" value="1"/>
</dbReference>
<dbReference type="SMART" id="SM00389">
    <property type="entry name" value="HOX"/>
    <property type="match status" value="1"/>
</dbReference>
<dbReference type="GO" id="GO:0005634">
    <property type="term" value="C:nucleus"/>
    <property type="evidence" value="ECO:0007669"/>
    <property type="project" value="UniProtKB-SubCell"/>
</dbReference>
<feature type="compositionally biased region" description="Polar residues" evidence="11">
    <location>
        <begin position="820"/>
        <end position="831"/>
    </location>
</feature>
<keyword evidence="5 8" id="KW-0371">Homeobox</keyword>
<evidence type="ECO:0000256" key="8">
    <source>
        <dbReference type="PROSITE-ProRule" id="PRU00108"/>
    </source>
</evidence>
<dbReference type="OrthoDB" id="10068888at2759"/>
<dbReference type="FunFam" id="1.10.260.40:FF:000005">
    <property type="entry name" value="One cut domain family member"/>
    <property type="match status" value="1"/>
</dbReference>
<comment type="similarity">
    <text evidence="2 10">Belongs to the CUT homeobox family.</text>
</comment>
<evidence type="ECO:0000256" key="11">
    <source>
        <dbReference type="SAM" id="MobiDB-lite"/>
    </source>
</evidence>
<keyword evidence="4 8" id="KW-0238">DNA-binding</keyword>
<comment type="subcellular location">
    <subcellularLocation>
        <location evidence="1 8 9">Nucleus</location>
    </subcellularLocation>
</comment>
<evidence type="ECO:0000256" key="1">
    <source>
        <dbReference type="ARBA" id="ARBA00004123"/>
    </source>
</evidence>
<gene>
    <name evidence="14" type="ORF">Dbus_chr4g65</name>
</gene>
<evidence type="ECO:0000256" key="9">
    <source>
        <dbReference type="RuleBase" id="RU000682"/>
    </source>
</evidence>
<dbReference type="SUPFAM" id="SSF47413">
    <property type="entry name" value="lambda repressor-like DNA-binding domains"/>
    <property type="match status" value="1"/>
</dbReference>
<evidence type="ECO:0000259" key="13">
    <source>
        <dbReference type="PROSITE" id="PS51042"/>
    </source>
</evidence>
<sequence length="863" mass="93603">MMESIIDPQSFSNQQLMEDSSDFLTSRQDHPSQQDCNGGNGEDRRDCDTGSDSGEEVSAREIRLVKHGNIIATDGLRSGMQTLIATTANDCQIHDNEEARSVVMVIDYGRPYDQYPDDFVNDPQGSDDDEDDTYQTLTSVNDRISPADFSPTSYATLTPIQPLPPISTMSDKFAYTGHISGTANTSEGTSRGSVSTTSRINDCGNRVVSDGRSNGCGSFSGLPLSIGGESHNQEPLGNLSLSGLGGVQSPYSSFDKLPSLISSPPNNFSSSPSHGISVGIVGSCDLHTHSSSVSSPVPVAVTTGCGPISPQSQSEMHSPQLQANVNVNINLNEHKANQGHGHGQGHHEQLVPVSVHKQVICLSPPTNVITDAVGVSDYDLRLQHSPVLRSPSVSAGSVVSMSLHSPVASLPHMSNGTVGNLAVDLPVVVALNTSQPLSNNNVAQRQQILQTSLKSHQDGNQSNNIQSNNNLNVCNINQQELQAQMHQHHHSHNEFIGDPNQEQKIPIKVTIDNVGSNVSNTRTSGGPSDMEEINTKELAQRISAELKRYSIPQAIFAQRVLCRSQGTLSDLLRNPKPWSKLKSGRETFRRMFKWLQEPEFQRMSALRMAAAQIPQRPSNGPVSGAAIITGGSSGTIASPDSGTTAGNDAGQLSSVGSTTFSAARASTATLSVTAGDHGSNSAGNVVLGSSNSGLNCRRKDEPHIEQMPQPKKPRLVFTDLQRRTLQAIFKETKRPSKEMQVTIARQLGLEPTTVGNFFMNARRRSMDKWRDDDTKIIHHPNSCQNQQQEQEHDHDNDQEEMEIERDRDSQSEGTNAAHGQYSSPERQTSGISPLGHFDDDGEMDLELEHHDFLMDDNERDDML</sequence>
<organism evidence="14 15">
    <name type="scientific">Drosophila busckii</name>
    <name type="common">Fruit fly</name>
    <dbReference type="NCBI Taxonomy" id="30019"/>
    <lineage>
        <taxon>Eukaryota</taxon>
        <taxon>Metazoa</taxon>
        <taxon>Ecdysozoa</taxon>
        <taxon>Arthropoda</taxon>
        <taxon>Hexapoda</taxon>
        <taxon>Insecta</taxon>
        <taxon>Pterygota</taxon>
        <taxon>Neoptera</taxon>
        <taxon>Endopterygota</taxon>
        <taxon>Diptera</taxon>
        <taxon>Brachycera</taxon>
        <taxon>Muscomorpha</taxon>
        <taxon>Ephydroidea</taxon>
        <taxon>Drosophilidae</taxon>
        <taxon>Drosophila</taxon>
    </lineage>
</organism>
<dbReference type="GO" id="GO:0000978">
    <property type="term" value="F:RNA polymerase II cis-regulatory region sequence-specific DNA binding"/>
    <property type="evidence" value="ECO:0007669"/>
    <property type="project" value="TreeGrafter"/>
</dbReference>
<proteinExistence type="inferred from homology"/>
<dbReference type="InterPro" id="IPR001356">
    <property type="entry name" value="HD"/>
</dbReference>
<dbReference type="AlphaFoldDB" id="A0A0M4EQD0"/>
<evidence type="ECO:0000259" key="12">
    <source>
        <dbReference type="PROSITE" id="PS50071"/>
    </source>
</evidence>
<feature type="region of interest" description="Disordered" evidence="11">
    <location>
        <begin position="775"/>
        <end position="843"/>
    </location>
</feature>
<dbReference type="EMBL" id="CP012527">
    <property type="protein sequence ID" value="ALC48127.1"/>
    <property type="molecule type" value="Genomic_DNA"/>
</dbReference>
<dbReference type="GO" id="GO:0000981">
    <property type="term" value="F:DNA-binding transcription factor activity, RNA polymerase II-specific"/>
    <property type="evidence" value="ECO:0007669"/>
    <property type="project" value="TreeGrafter"/>
</dbReference>
<evidence type="ECO:0000256" key="3">
    <source>
        <dbReference type="ARBA" id="ARBA00023015"/>
    </source>
</evidence>
<keyword evidence="3 10" id="KW-0805">Transcription regulation</keyword>
<dbReference type="CDD" id="cd00086">
    <property type="entry name" value="homeodomain"/>
    <property type="match status" value="1"/>
</dbReference>
<dbReference type="InterPro" id="IPR051649">
    <property type="entry name" value="CUT_Homeobox"/>
</dbReference>
<protein>
    <recommendedName>
        <fullName evidence="10">One cut domain family member</fullName>
    </recommendedName>
</protein>
<dbReference type="FunFam" id="1.10.10.60:FF:000054">
    <property type="entry name" value="One cut domain family member"/>
    <property type="match status" value="1"/>
</dbReference>
<dbReference type="STRING" id="30019.A0A0M4EQD0"/>
<feature type="domain" description="CUT" evidence="13">
    <location>
        <begin position="524"/>
        <end position="610"/>
    </location>
</feature>
<evidence type="ECO:0000256" key="7">
    <source>
        <dbReference type="ARBA" id="ARBA00023242"/>
    </source>
</evidence>